<accession>A0A916WL92</accession>
<dbReference type="PRINTS" id="PR00420">
    <property type="entry name" value="RNGMNOXGNASE"/>
</dbReference>
<feature type="domain" description="FAD-binding" evidence="1">
    <location>
        <begin position="6"/>
        <end position="182"/>
    </location>
</feature>
<evidence type="ECO:0000313" key="2">
    <source>
        <dbReference type="EMBL" id="GGB08423.1"/>
    </source>
</evidence>
<dbReference type="Pfam" id="PF01494">
    <property type="entry name" value="FAD_binding_3"/>
    <property type="match status" value="1"/>
</dbReference>
<organism evidence="2 3">
    <name type="scientific">Conyzicola nivalis</name>
    <dbReference type="NCBI Taxonomy" id="1477021"/>
    <lineage>
        <taxon>Bacteria</taxon>
        <taxon>Bacillati</taxon>
        <taxon>Actinomycetota</taxon>
        <taxon>Actinomycetes</taxon>
        <taxon>Micrococcales</taxon>
        <taxon>Microbacteriaceae</taxon>
        <taxon>Conyzicola</taxon>
    </lineage>
</organism>
<dbReference type="InterPro" id="IPR050407">
    <property type="entry name" value="Geranylgeranyl_reductase"/>
</dbReference>
<dbReference type="PANTHER" id="PTHR42685:SF19">
    <property type="entry name" value="POSSIBLE OXIDOREDUCTASE"/>
    <property type="match status" value="1"/>
</dbReference>
<sequence>MSGFDVDLIVAGGGPVGLAAAIEARLAGLSVVVAEPRSGDIDKACGEGLMPGALPRLKRLGVDPSGMPLRGVSYRTRGRHADHRFTAASGEGRGVRRTELHAALHARAVELGVAFDETKVGPISQDAASVTAAGMRARWLFGCDGLHSTVRREIGVELPASRRGRRFGVRQHFAVAPWSDLIEVHWSGEVEAYVTPVAPDTVGIALLGRRGIDFARALAGIPELAFLLDAEPASTLRGAGPLRQRTSRRHRGRVLLVGDASGYVDAITGEGLRLGFAQAEAAVSAVAHGLPGGYEQDWMSITRDFRVLTSGLVAAARSPLRPAIVPLAAALPRVYGGVVERLAR</sequence>
<evidence type="ECO:0000313" key="3">
    <source>
        <dbReference type="Proteomes" id="UP000606922"/>
    </source>
</evidence>
<dbReference type="AlphaFoldDB" id="A0A916WL92"/>
<dbReference type="InterPro" id="IPR002938">
    <property type="entry name" value="FAD-bd"/>
</dbReference>
<dbReference type="Gene3D" id="3.50.50.60">
    <property type="entry name" value="FAD/NAD(P)-binding domain"/>
    <property type="match status" value="1"/>
</dbReference>
<dbReference type="InterPro" id="IPR036188">
    <property type="entry name" value="FAD/NAD-bd_sf"/>
</dbReference>
<reference evidence="2" key="1">
    <citation type="journal article" date="2014" name="Int. J. Syst. Evol. Microbiol.">
        <title>Complete genome sequence of Corynebacterium casei LMG S-19264T (=DSM 44701T), isolated from a smear-ripened cheese.</title>
        <authorList>
            <consortium name="US DOE Joint Genome Institute (JGI-PGF)"/>
            <person name="Walter F."/>
            <person name="Albersmeier A."/>
            <person name="Kalinowski J."/>
            <person name="Ruckert C."/>
        </authorList>
    </citation>
    <scope>NUCLEOTIDE SEQUENCE</scope>
    <source>
        <strain evidence="2">CGMCC 1.12813</strain>
    </source>
</reference>
<dbReference type="GO" id="GO:0071949">
    <property type="term" value="F:FAD binding"/>
    <property type="evidence" value="ECO:0007669"/>
    <property type="project" value="InterPro"/>
</dbReference>
<comment type="caution">
    <text evidence="2">The sequence shown here is derived from an EMBL/GenBank/DDBJ whole genome shotgun (WGS) entry which is preliminary data.</text>
</comment>
<protein>
    <submittedName>
        <fullName evidence="2">Oxidoreductase</fullName>
    </submittedName>
</protein>
<name>A0A916WL92_9MICO</name>
<dbReference type="PANTHER" id="PTHR42685">
    <property type="entry name" value="GERANYLGERANYL DIPHOSPHATE REDUCTASE"/>
    <property type="match status" value="1"/>
</dbReference>
<dbReference type="Proteomes" id="UP000606922">
    <property type="component" value="Unassembled WGS sequence"/>
</dbReference>
<keyword evidence="3" id="KW-1185">Reference proteome</keyword>
<reference evidence="2" key="2">
    <citation type="submission" date="2020-09" db="EMBL/GenBank/DDBJ databases">
        <authorList>
            <person name="Sun Q."/>
            <person name="Zhou Y."/>
        </authorList>
    </citation>
    <scope>NUCLEOTIDE SEQUENCE</scope>
    <source>
        <strain evidence="2">CGMCC 1.12813</strain>
    </source>
</reference>
<proteinExistence type="predicted"/>
<dbReference type="RefSeq" id="WP_188510799.1">
    <property type="nucleotide sequence ID" value="NZ_BMGB01000001.1"/>
</dbReference>
<evidence type="ECO:0000259" key="1">
    <source>
        <dbReference type="Pfam" id="PF01494"/>
    </source>
</evidence>
<dbReference type="SUPFAM" id="SSF51905">
    <property type="entry name" value="FAD/NAD(P)-binding domain"/>
    <property type="match status" value="1"/>
</dbReference>
<dbReference type="EMBL" id="BMGB01000001">
    <property type="protein sequence ID" value="GGB08423.1"/>
    <property type="molecule type" value="Genomic_DNA"/>
</dbReference>
<gene>
    <name evidence="2" type="ORF">GCM10010979_23700</name>
</gene>